<feature type="domain" description="Putative restriction endonuclease" evidence="1">
    <location>
        <begin position="30"/>
        <end position="157"/>
    </location>
</feature>
<dbReference type="InterPro" id="IPR011335">
    <property type="entry name" value="Restrct_endonuc-II-like"/>
</dbReference>
<accession>A0ABP5GWF4</accession>
<dbReference type="SUPFAM" id="SSF52980">
    <property type="entry name" value="Restriction endonuclease-like"/>
    <property type="match status" value="1"/>
</dbReference>
<dbReference type="Pfam" id="PF05685">
    <property type="entry name" value="Uma2"/>
    <property type="match status" value="1"/>
</dbReference>
<evidence type="ECO:0000313" key="2">
    <source>
        <dbReference type="EMBL" id="GAA2056057.1"/>
    </source>
</evidence>
<keyword evidence="3" id="KW-1185">Reference proteome</keyword>
<dbReference type="CDD" id="cd06260">
    <property type="entry name" value="DUF820-like"/>
    <property type="match status" value="1"/>
</dbReference>
<dbReference type="InterPro" id="IPR012296">
    <property type="entry name" value="Nuclease_put_TT1808"/>
</dbReference>
<proteinExistence type="predicted"/>
<reference evidence="3" key="1">
    <citation type="journal article" date="2019" name="Int. J. Syst. Evol. Microbiol.">
        <title>The Global Catalogue of Microorganisms (GCM) 10K type strain sequencing project: providing services to taxonomists for standard genome sequencing and annotation.</title>
        <authorList>
            <consortium name="The Broad Institute Genomics Platform"/>
            <consortium name="The Broad Institute Genome Sequencing Center for Infectious Disease"/>
            <person name="Wu L."/>
            <person name="Ma J."/>
        </authorList>
    </citation>
    <scope>NUCLEOTIDE SEQUENCE [LARGE SCALE GENOMIC DNA]</scope>
    <source>
        <strain evidence="3">JCM 16014</strain>
    </source>
</reference>
<dbReference type="EMBL" id="BAAAQN010000063">
    <property type="protein sequence ID" value="GAA2056057.1"/>
    <property type="molecule type" value="Genomic_DNA"/>
</dbReference>
<dbReference type="PANTHER" id="PTHR35400:SF3">
    <property type="entry name" value="SLL1072 PROTEIN"/>
    <property type="match status" value="1"/>
</dbReference>
<dbReference type="InterPro" id="IPR008538">
    <property type="entry name" value="Uma2"/>
</dbReference>
<evidence type="ECO:0000259" key="1">
    <source>
        <dbReference type="Pfam" id="PF05685"/>
    </source>
</evidence>
<organism evidence="2 3">
    <name type="scientific">Catenulispora yoronensis</name>
    <dbReference type="NCBI Taxonomy" id="450799"/>
    <lineage>
        <taxon>Bacteria</taxon>
        <taxon>Bacillati</taxon>
        <taxon>Actinomycetota</taxon>
        <taxon>Actinomycetes</taxon>
        <taxon>Catenulisporales</taxon>
        <taxon>Catenulisporaceae</taxon>
        <taxon>Catenulispora</taxon>
    </lineage>
</organism>
<dbReference type="RefSeq" id="WP_344670591.1">
    <property type="nucleotide sequence ID" value="NZ_BAAAQN010000063.1"/>
</dbReference>
<dbReference type="PANTHER" id="PTHR35400">
    <property type="entry name" value="SLR1083 PROTEIN"/>
    <property type="match status" value="1"/>
</dbReference>
<name>A0ABP5GWF4_9ACTN</name>
<protein>
    <recommendedName>
        <fullName evidence="1">Putative restriction endonuclease domain-containing protein</fullName>
    </recommendedName>
</protein>
<comment type="caution">
    <text evidence="2">The sequence shown here is derived from an EMBL/GenBank/DDBJ whole genome shotgun (WGS) entry which is preliminary data.</text>
</comment>
<dbReference type="Proteomes" id="UP001500751">
    <property type="component" value="Unassembled WGS sequence"/>
</dbReference>
<evidence type="ECO:0000313" key="3">
    <source>
        <dbReference type="Proteomes" id="UP001500751"/>
    </source>
</evidence>
<dbReference type="Gene3D" id="3.90.1570.10">
    <property type="entry name" value="tt1808, chain A"/>
    <property type="match status" value="1"/>
</dbReference>
<sequence length="198" mass="21508">MSVSDDGEEIEGGFDLNSIMDASEPLTTKDFFALGVDEKLKVELIGGALTVSPSSRPWHGIVANHLARRLEDVLGEDFVVFTDLDVIVDEENVPRPDIFVIRRATYAPDKVTEAQNVILAVEIMSPGSQVNDRRVKPSLYRGAGIPSWRIERSGHRLLLVEVPVRGDEVAHLGQVVLDVAGVKVPVDLDAAAVKAFGT</sequence>
<gene>
    <name evidence="2" type="ORF">GCM10009839_76320</name>
</gene>